<dbReference type="Proteomes" id="UP000556084">
    <property type="component" value="Unassembled WGS sequence"/>
</dbReference>
<dbReference type="EMBL" id="JACHJH010000002">
    <property type="protein sequence ID" value="MBB4892742.1"/>
    <property type="molecule type" value="Genomic_DNA"/>
</dbReference>
<name>A0A7W7PK08_9ACTN</name>
<feature type="region of interest" description="Disordered" evidence="1">
    <location>
        <begin position="1"/>
        <end position="20"/>
    </location>
</feature>
<comment type="caution">
    <text evidence="2">The sequence shown here is derived from an EMBL/GenBank/DDBJ whole genome shotgun (WGS) entry which is preliminary data.</text>
</comment>
<protein>
    <submittedName>
        <fullName evidence="2">Uncharacterized protein</fullName>
    </submittedName>
</protein>
<organism evidence="2 3">
    <name type="scientific">Streptomyces olivoverticillatus</name>
    <dbReference type="NCBI Taxonomy" id="66427"/>
    <lineage>
        <taxon>Bacteria</taxon>
        <taxon>Bacillati</taxon>
        <taxon>Actinomycetota</taxon>
        <taxon>Actinomycetes</taxon>
        <taxon>Kitasatosporales</taxon>
        <taxon>Streptomycetaceae</taxon>
        <taxon>Streptomyces</taxon>
    </lineage>
</organism>
<gene>
    <name evidence="2" type="ORF">FHS39_001753</name>
</gene>
<reference evidence="2 3" key="1">
    <citation type="submission" date="2020-08" db="EMBL/GenBank/DDBJ databases">
        <title>Genomic Encyclopedia of Type Strains, Phase III (KMG-III): the genomes of soil and plant-associated and newly described type strains.</title>
        <authorList>
            <person name="Whitman W."/>
        </authorList>
    </citation>
    <scope>NUCLEOTIDE SEQUENCE [LARGE SCALE GENOMIC DNA]</scope>
    <source>
        <strain evidence="2 3">CECT 3266</strain>
    </source>
</reference>
<sequence>MIGPVAHNGGKPQHVPAGTMDTCGEVLSERRGVQTCVRNVLETVWWDAHVPPDVPRCLGADGLTSEDR</sequence>
<dbReference type="AlphaFoldDB" id="A0A7W7PK08"/>
<evidence type="ECO:0000313" key="3">
    <source>
        <dbReference type="Proteomes" id="UP000556084"/>
    </source>
</evidence>
<accession>A0A7W7PK08</accession>
<proteinExistence type="predicted"/>
<keyword evidence="3" id="KW-1185">Reference proteome</keyword>
<evidence type="ECO:0000256" key="1">
    <source>
        <dbReference type="SAM" id="MobiDB-lite"/>
    </source>
</evidence>
<evidence type="ECO:0000313" key="2">
    <source>
        <dbReference type="EMBL" id="MBB4892742.1"/>
    </source>
</evidence>